<evidence type="ECO:0000313" key="3">
    <source>
        <dbReference type="EMBL" id="CAI9736143.1"/>
    </source>
</evidence>
<evidence type="ECO:0000313" key="4">
    <source>
        <dbReference type="Proteomes" id="UP001162480"/>
    </source>
</evidence>
<sequence>MNVKNQIIILHICMLIHAHVHKCMYVCVCVYVYIYIYKDIYTHICTFMNFLEKEDSIIEMMGYLSASVAHRIYYHHHESIEPISCLHWKSVTHEANVNKM</sequence>
<organism evidence="3 4">
    <name type="scientific">Octopus vulgaris</name>
    <name type="common">Common octopus</name>
    <dbReference type="NCBI Taxonomy" id="6645"/>
    <lineage>
        <taxon>Eukaryota</taxon>
        <taxon>Metazoa</taxon>
        <taxon>Spiralia</taxon>
        <taxon>Lophotrochozoa</taxon>
        <taxon>Mollusca</taxon>
        <taxon>Cephalopoda</taxon>
        <taxon>Coleoidea</taxon>
        <taxon>Octopodiformes</taxon>
        <taxon>Octopoda</taxon>
        <taxon>Incirrata</taxon>
        <taxon>Octopodidae</taxon>
        <taxon>Octopus</taxon>
    </lineage>
</organism>
<proteinExistence type="predicted"/>
<feature type="signal peptide" evidence="2">
    <location>
        <begin position="1"/>
        <end position="18"/>
    </location>
</feature>
<reference evidence="3" key="1">
    <citation type="submission" date="2023-08" db="EMBL/GenBank/DDBJ databases">
        <authorList>
            <person name="Alioto T."/>
            <person name="Alioto T."/>
            <person name="Gomez Garrido J."/>
        </authorList>
    </citation>
    <scope>NUCLEOTIDE SEQUENCE</scope>
</reference>
<keyword evidence="4" id="KW-1185">Reference proteome</keyword>
<evidence type="ECO:0000256" key="1">
    <source>
        <dbReference type="SAM" id="Phobius"/>
    </source>
</evidence>
<name>A0AA36BKW8_OCTVU</name>
<accession>A0AA36BKW8</accession>
<feature type="chain" id="PRO_5041264549" description="Secreted protein" evidence="2">
    <location>
        <begin position="19"/>
        <end position="100"/>
    </location>
</feature>
<protein>
    <recommendedName>
        <fullName evidence="5">Secreted protein</fullName>
    </recommendedName>
</protein>
<evidence type="ECO:0000256" key="2">
    <source>
        <dbReference type="SAM" id="SignalP"/>
    </source>
</evidence>
<keyword evidence="1" id="KW-1133">Transmembrane helix</keyword>
<dbReference type="AlphaFoldDB" id="A0AA36BKW8"/>
<keyword evidence="2" id="KW-0732">Signal</keyword>
<feature type="transmembrane region" description="Helical" evidence="1">
    <location>
        <begin position="7"/>
        <end position="36"/>
    </location>
</feature>
<dbReference type="EMBL" id="OX597831">
    <property type="protein sequence ID" value="CAI9736143.1"/>
    <property type="molecule type" value="Genomic_DNA"/>
</dbReference>
<keyword evidence="1" id="KW-0472">Membrane</keyword>
<keyword evidence="1" id="KW-0812">Transmembrane</keyword>
<dbReference type="Proteomes" id="UP001162480">
    <property type="component" value="Chromosome 18"/>
</dbReference>
<evidence type="ECO:0008006" key="5">
    <source>
        <dbReference type="Google" id="ProtNLM"/>
    </source>
</evidence>
<gene>
    <name evidence="3" type="ORF">OCTVUL_1B013246</name>
</gene>